<proteinExistence type="predicted"/>
<feature type="transmembrane region" description="Helical" evidence="7">
    <location>
        <begin position="469"/>
        <end position="488"/>
    </location>
</feature>
<accession>J3P0A3</accession>
<dbReference type="Pfam" id="PF07690">
    <property type="entry name" value="MFS_1"/>
    <property type="match status" value="1"/>
</dbReference>
<dbReference type="HOGENOM" id="CLU_001265_54_5_1"/>
<name>J3P0A3_GAET3</name>
<dbReference type="InterPro" id="IPR036259">
    <property type="entry name" value="MFS_trans_sf"/>
</dbReference>
<dbReference type="GO" id="GO:0022857">
    <property type="term" value="F:transmembrane transporter activity"/>
    <property type="evidence" value="ECO:0007669"/>
    <property type="project" value="InterPro"/>
</dbReference>
<dbReference type="AlphaFoldDB" id="J3P0A3"/>
<protein>
    <recommendedName>
        <fullName evidence="8">Major facilitator superfamily (MFS) profile domain-containing protein</fullName>
    </recommendedName>
</protein>
<sequence>MTRTHDDGGAVASEVPNYGSFAVASGEELAAADDAIAEQSLLLADELPIVPIDRVRSNGTTKSKAAAHSPPVSWKDLPRKGQLVVIVLARLAEPLAQTSLMSYLFYQLSWFDPSQSAAEISGKAGILQASFTGAQFLTAMAWGRAADSSRFGRKRVILCGLLGTLISTIGYGFSTTFQQALFFRVLGGITNGNVGVLRTMISETIYEKKYQSRAFLLLPLTFNIGTIIGPMLGGQLADLAGTYPDVFGHMDFFVKYPFAPPNIVSAFILLCGLLSAWLCLEETLDARLDKRDYGIELGKKLARLFQSSCLNRGEKGGRYSRLEQREFSPGDESTDTINMSPSSSRRSSLDEAPKRRGARYTQRLSFRRIFTRNVVFTLVAHFFLAFHIGSFNSLWPIFLSTPVYDPSHPPKSPDALPRHLPFLFTGGVGLSSRSVGVAMTTLGTIGIALQLVLYPWLSGKLGTMKSWRIFLVCFPVAYFAVPFLSIVPSASPPPHEKSGALVWLALSLVLLCQVLGRTFALPAQTILVNNCSPHPSVLGTVHGIGQTASSAARTIGPYVGGIVYGVGLERGIVGAVWWGLSCVAVCTLVASFWVRDGNGHEVWLEGDEDE</sequence>
<dbReference type="EMBL" id="GL385397">
    <property type="protein sequence ID" value="EJT77036.1"/>
    <property type="molecule type" value="Genomic_DNA"/>
</dbReference>
<evidence type="ECO:0000256" key="7">
    <source>
        <dbReference type="SAM" id="Phobius"/>
    </source>
</evidence>
<feature type="region of interest" description="Disordered" evidence="6">
    <location>
        <begin position="321"/>
        <end position="355"/>
    </location>
</feature>
<reference evidence="10" key="5">
    <citation type="submission" date="2018-04" db="UniProtKB">
        <authorList>
            <consortium name="EnsemblFungi"/>
        </authorList>
    </citation>
    <scope>IDENTIFICATION</scope>
    <source>
        <strain evidence="10">R3-111a-1</strain>
    </source>
</reference>
<evidence type="ECO:0000256" key="4">
    <source>
        <dbReference type="ARBA" id="ARBA00022989"/>
    </source>
</evidence>
<dbReference type="OrthoDB" id="10262656at2759"/>
<dbReference type="Proteomes" id="UP000006039">
    <property type="component" value="Unassembled WGS sequence"/>
</dbReference>
<dbReference type="RefSeq" id="XP_009223036.1">
    <property type="nucleotide sequence ID" value="XM_009224772.1"/>
</dbReference>
<dbReference type="eggNOG" id="KOG2615">
    <property type="taxonomic scope" value="Eukaryota"/>
</dbReference>
<reference evidence="10" key="4">
    <citation type="journal article" date="2015" name="G3 (Bethesda)">
        <title>Genome sequences of three phytopathogenic species of the Magnaporthaceae family of fungi.</title>
        <authorList>
            <person name="Okagaki L.H."/>
            <person name="Nunes C.C."/>
            <person name="Sailsbery J."/>
            <person name="Clay B."/>
            <person name="Brown D."/>
            <person name="John T."/>
            <person name="Oh Y."/>
            <person name="Young N."/>
            <person name="Fitzgerald M."/>
            <person name="Haas B.J."/>
            <person name="Zeng Q."/>
            <person name="Young S."/>
            <person name="Adiconis X."/>
            <person name="Fan L."/>
            <person name="Levin J.Z."/>
            <person name="Mitchell T.K."/>
            <person name="Okubara P.A."/>
            <person name="Farman M.L."/>
            <person name="Kohn L.M."/>
            <person name="Birren B."/>
            <person name="Ma L.-J."/>
            <person name="Dean R.A."/>
        </authorList>
    </citation>
    <scope>NUCLEOTIDE SEQUENCE</scope>
    <source>
        <strain evidence="10">R3-111a-1</strain>
    </source>
</reference>
<keyword evidence="4 7" id="KW-1133">Transmembrane helix</keyword>
<keyword evidence="11" id="KW-1185">Reference proteome</keyword>
<dbReference type="SUPFAM" id="SSF103473">
    <property type="entry name" value="MFS general substrate transporter"/>
    <property type="match status" value="1"/>
</dbReference>
<feature type="domain" description="Major facilitator superfamily (MFS) profile" evidence="8">
    <location>
        <begin position="82"/>
        <end position="599"/>
    </location>
</feature>
<dbReference type="PANTHER" id="PTHR23504:SF6">
    <property type="entry name" value="MULTIDRUG TRANSPORTER, PUTATIVE (AFU_ORTHOLOGUE AFUA_4G08740)-RELATED"/>
    <property type="match status" value="1"/>
</dbReference>
<gene>
    <name evidence="10" type="primary">20347408</name>
    <name evidence="9" type="ORF">GGTG_06950</name>
</gene>
<evidence type="ECO:0000256" key="5">
    <source>
        <dbReference type="ARBA" id="ARBA00023136"/>
    </source>
</evidence>
<evidence type="ECO:0000256" key="2">
    <source>
        <dbReference type="ARBA" id="ARBA00022448"/>
    </source>
</evidence>
<dbReference type="EnsemblFungi" id="EJT77036">
    <property type="protein sequence ID" value="EJT77036"/>
    <property type="gene ID" value="GGTG_06950"/>
</dbReference>
<comment type="subcellular location">
    <subcellularLocation>
        <location evidence="1">Membrane</location>
        <topology evidence="1">Multi-pass membrane protein</topology>
    </subcellularLocation>
</comment>
<evidence type="ECO:0000256" key="3">
    <source>
        <dbReference type="ARBA" id="ARBA00022692"/>
    </source>
</evidence>
<feature type="transmembrane region" description="Helical" evidence="7">
    <location>
        <begin position="369"/>
        <end position="389"/>
    </location>
</feature>
<organism evidence="9">
    <name type="scientific">Gaeumannomyces tritici (strain R3-111a-1)</name>
    <name type="common">Wheat and barley take-all root rot fungus</name>
    <name type="synonym">Gaeumannomyces graminis var. tritici</name>
    <dbReference type="NCBI Taxonomy" id="644352"/>
    <lineage>
        <taxon>Eukaryota</taxon>
        <taxon>Fungi</taxon>
        <taxon>Dikarya</taxon>
        <taxon>Ascomycota</taxon>
        <taxon>Pezizomycotina</taxon>
        <taxon>Sordariomycetes</taxon>
        <taxon>Sordariomycetidae</taxon>
        <taxon>Magnaporthales</taxon>
        <taxon>Magnaporthaceae</taxon>
        <taxon>Gaeumannomyces</taxon>
    </lineage>
</organism>
<dbReference type="PANTHER" id="PTHR23504">
    <property type="entry name" value="MAJOR FACILITATOR SUPERFAMILY DOMAIN-CONTAINING PROTEIN 10"/>
    <property type="match status" value="1"/>
</dbReference>
<reference evidence="9" key="2">
    <citation type="submission" date="2010-07" db="EMBL/GenBank/DDBJ databases">
        <authorList>
            <consortium name="The Broad Institute Genome Sequencing Platform"/>
            <consortium name="Broad Institute Genome Sequencing Center for Infectious Disease"/>
            <person name="Ma L.-J."/>
            <person name="Dead R."/>
            <person name="Young S."/>
            <person name="Zeng Q."/>
            <person name="Koehrsen M."/>
            <person name="Alvarado L."/>
            <person name="Berlin A."/>
            <person name="Chapman S.B."/>
            <person name="Chen Z."/>
            <person name="Freedman E."/>
            <person name="Gellesch M."/>
            <person name="Goldberg J."/>
            <person name="Griggs A."/>
            <person name="Gujja S."/>
            <person name="Heilman E.R."/>
            <person name="Heiman D."/>
            <person name="Hepburn T."/>
            <person name="Howarth C."/>
            <person name="Jen D."/>
            <person name="Larson L."/>
            <person name="Mehta T."/>
            <person name="Neiman D."/>
            <person name="Pearson M."/>
            <person name="Roberts A."/>
            <person name="Saif S."/>
            <person name="Shea T."/>
            <person name="Shenoy N."/>
            <person name="Sisk P."/>
            <person name="Stolte C."/>
            <person name="Sykes S."/>
            <person name="Walk T."/>
            <person name="White J."/>
            <person name="Yandava C."/>
            <person name="Haas B."/>
            <person name="Nusbaum C."/>
            <person name="Birren B."/>
        </authorList>
    </citation>
    <scope>NUCLEOTIDE SEQUENCE</scope>
    <source>
        <strain evidence="9">R3-111a-1</strain>
    </source>
</reference>
<feature type="transmembrane region" description="Helical" evidence="7">
    <location>
        <begin position="213"/>
        <end position="237"/>
    </location>
</feature>
<evidence type="ECO:0000256" key="1">
    <source>
        <dbReference type="ARBA" id="ARBA00004141"/>
    </source>
</evidence>
<feature type="transmembrane region" description="Helical" evidence="7">
    <location>
        <begin position="257"/>
        <end position="280"/>
    </location>
</feature>
<feature type="transmembrane region" description="Helical" evidence="7">
    <location>
        <begin position="500"/>
        <end position="520"/>
    </location>
</feature>
<evidence type="ECO:0000313" key="10">
    <source>
        <dbReference type="EnsemblFungi" id="EJT77036"/>
    </source>
</evidence>
<keyword evidence="2" id="KW-0813">Transport</keyword>
<dbReference type="InterPro" id="IPR011701">
    <property type="entry name" value="MFS"/>
</dbReference>
<reference evidence="9" key="3">
    <citation type="submission" date="2010-09" db="EMBL/GenBank/DDBJ databases">
        <title>Annotation of Gaeumannomyces graminis var. tritici R3-111a-1.</title>
        <authorList>
            <consortium name="The Broad Institute Genome Sequencing Platform"/>
            <person name="Ma L.-J."/>
            <person name="Dead R."/>
            <person name="Young S.K."/>
            <person name="Zeng Q."/>
            <person name="Gargeya S."/>
            <person name="Fitzgerald M."/>
            <person name="Haas B."/>
            <person name="Abouelleil A."/>
            <person name="Alvarado L."/>
            <person name="Arachchi H.M."/>
            <person name="Berlin A."/>
            <person name="Brown A."/>
            <person name="Chapman S.B."/>
            <person name="Chen Z."/>
            <person name="Dunbar C."/>
            <person name="Freedman E."/>
            <person name="Gearin G."/>
            <person name="Gellesch M."/>
            <person name="Goldberg J."/>
            <person name="Griggs A."/>
            <person name="Gujja S."/>
            <person name="Heiman D."/>
            <person name="Howarth C."/>
            <person name="Larson L."/>
            <person name="Lui A."/>
            <person name="MacDonald P.J.P."/>
            <person name="Mehta T."/>
            <person name="Montmayeur A."/>
            <person name="Murphy C."/>
            <person name="Neiman D."/>
            <person name="Pearson M."/>
            <person name="Priest M."/>
            <person name="Roberts A."/>
            <person name="Saif S."/>
            <person name="Shea T."/>
            <person name="Shenoy N."/>
            <person name="Sisk P."/>
            <person name="Stolte C."/>
            <person name="Sykes S."/>
            <person name="Yandava C."/>
            <person name="Wortman J."/>
            <person name="Nusbaum C."/>
            <person name="Birren B."/>
        </authorList>
    </citation>
    <scope>NUCLEOTIDE SEQUENCE</scope>
    <source>
        <strain evidence="9">R3-111a-1</strain>
    </source>
</reference>
<keyword evidence="5 7" id="KW-0472">Membrane</keyword>
<evidence type="ECO:0000313" key="9">
    <source>
        <dbReference type="EMBL" id="EJT77036.1"/>
    </source>
</evidence>
<dbReference type="Gene3D" id="1.20.1250.20">
    <property type="entry name" value="MFS general substrate transporter like domains"/>
    <property type="match status" value="1"/>
</dbReference>
<evidence type="ECO:0000259" key="8">
    <source>
        <dbReference type="PROSITE" id="PS50850"/>
    </source>
</evidence>
<evidence type="ECO:0000256" key="6">
    <source>
        <dbReference type="SAM" id="MobiDB-lite"/>
    </source>
</evidence>
<keyword evidence="3 7" id="KW-0812">Transmembrane</keyword>
<evidence type="ECO:0000313" key="11">
    <source>
        <dbReference type="Proteomes" id="UP000006039"/>
    </source>
</evidence>
<dbReference type="PROSITE" id="PS50850">
    <property type="entry name" value="MFS"/>
    <property type="match status" value="1"/>
</dbReference>
<feature type="transmembrane region" description="Helical" evidence="7">
    <location>
        <begin position="575"/>
        <end position="594"/>
    </location>
</feature>
<feature type="transmembrane region" description="Helical" evidence="7">
    <location>
        <begin position="435"/>
        <end position="457"/>
    </location>
</feature>
<reference evidence="11" key="1">
    <citation type="submission" date="2010-07" db="EMBL/GenBank/DDBJ databases">
        <title>The genome sequence of Gaeumannomyces graminis var. tritici strain R3-111a-1.</title>
        <authorList>
            <consortium name="The Broad Institute Genome Sequencing Platform"/>
            <person name="Ma L.-J."/>
            <person name="Dead R."/>
            <person name="Young S."/>
            <person name="Zeng Q."/>
            <person name="Koehrsen M."/>
            <person name="Alvarado L."/>
            <person name="Berlin A."/>
            <person name="Chapman S.B."/>
            <person name="Chen Z."/>
            <person name="Freedman E."/>
            <person name="Gellesch M."/>
            <person name="Goldberg J."/>
            <person name="Griggs A."/>
            <person name="Gujja S."/>
            <person name="Heilman E.R."/>
            <person name="Heiman D."/>
            <person name="Hepburn T."/>
            <person name="Howarth C."/>
            <person name="Jen D."/>
            <person name="Larson L."/>
            <person name="Mehta T."/>
            <person name="Neiman D."/>
            <person name="Pearson M."/>
            <person name="Roberts A."/>
            <person name="Saif S."/>
            <person name="Shea T."/>
            <person name="Shenoy N."/>
            <person name="Sisk P."/>
            <person name="Stolte C."/>
            <person name="Sykes S."/>
            <person name="Walk T."/>
            <person name="White J."/>
            <person name="Yandava C."/>
            <person name="Haas B."/>
            <person name="Nusbaum C."/>
            <person name="Birren B."/>
        </authorList>
    </citation>
    <scope>NUCLEOTIDE SEQUENCE [LARGE SCALE GENOMIC DNA]</scope>
    <source>
        <strain evidence="11">R3-111a-1</strain>
    </source>
</reference>
<dbReference type="InterPro" id="IPR020846">
    <property type="entry name" value="MFS_dom"/>
</dbReference>
<dbReference type="GeneID" id="20347408"/>
<feature type="transmembrane region" description="Helical" evidence="7">
    <location>
        <begin position="155"/>
        <end position="174"/>
    </location>
</feature>
<dbReference type="GO" id="GO:0016020">
    <property type="term" value="C:membrane"/>
    <property type="evidence" value="ECO:0007669"/>
    <property type="project" value="UniProtKB-SubCell"/>
</dbReference>
<dbReference type="VEuPathDB" id="FungiDB:GGTG_06950"/>
<feature type="transmembrane region" description="Helical" evidence="7">
    <location>
        <begin position="180"/>
        <end position="201"/>
    </location>
</feature>